<feature type="non-terminal residue" evidence="7">
    <location>
        <position position="389"/>
    </location>
</feature>
<gene>
    <name evidence="7" type="ORF">PICMEDRAFT_27554</name>
</gene>
<accession>A0A1E3NHX9</accession>
<dbReference type="Proteomes" id="UP000094455">
    <property type="component" value="Unassembled WGS sequence"/>
</dbReference>
<name>A0A1E3NHX9_9ASCO</name>
<dbReference type="Gene3D" id="1.20.120.1760">
    <property type="match status" value="1"/>
</dbReference>
<keyword evidence="6" id="KW-1133">Transmembrane helix</keyword>
<comment type="subcellular location">
    <subcellularLocation>
        <location evidence="1">Membrane</location>
    </subcellularLocation>
</comment>
<dbReference type="PANTHER" id="PTHR10414">
    <property type="entry name" value="ETHANOLAMINEPHOSPHOTRANSFERASE"/>
    <property type="match status" value="1"/>
</dbReference>
<keyword evidence="6" id="KW-0812">Transmembrane</keyword>
<dbReference type="PIRSF" id="PIRSF015665">
    <property type="entry name" value="CHOPT"/>
    <property type="match status" value="1"/>
</dbReference>
<evidence type="ECO:0000256" key="2">
    <source>
        <dbReference type="ARBA" id="ARBA00010441"/>
    </source>
</evidence>
<dbReference type="InterPro" id="IPR014472">
    <property type="entry name" value="CHOPT"/>
</dbReference>
<evidence type="ECO:0000256" key="1">
    <source>
        <dbReference type="ARBA" id="ARBA00004370"/>
    </source>
</evidence>
<evidence type="ECO:0000313" key="8">
    <source>
        <dbReference type="Proteomes" id="UP000094455"/>
    </source>
</evidence>
<evidence type="ECO:0000256" key="5">
    <source>
        <dbReference type="RuleBase" id="RU003750"/>
    </source>
</evidence>
<evidence type="ECO:0000256" key="3">
    <source>
        <dbReference type="ARBA" id="ARBA00022679"/>
    </source>
</evidence>
<dbReference type="GO" id="GO:0006654">
    <property type="term" value="P:phosphatidic acid biosynthetic process"/>
    <property type="evidence" value="ECO:0007669"/>
    <property type="project" value="EnsemblFungi"/>
</dbReference>
<feature type="transmembrane region" description="Helical" evidence="6">
    <location>
        <begin position="291"/>
        <end position="311"/>
    </location>
</feature>
<dbReference type="InterPro" id="IPR043130">
    <property type="entry name" value="CDP-OH_PTrfase_TM_dom"/>
</dbReference>
<organism evidence="7 8">
    <name type="scientific">Pichia membranifaciens NRRL Y-2026</name>
    <dbReference type="NCBI Taxonomy" id="763406"/>
    <lineage>
        <taxon>Eukaryota</taxon>
        <taxon>Fungi</taxon>
        <taxon>Dikarya</taxon>
        <taxon>Ascomycota</taxon>
        <taxon>Saccharomycotina</taxon>
        <taxon>Pichiomycetes</taxon>
        <taxon>Pichiales</taxon>
        <taxon>Pichiaceae</taxon>
        <taxon>Pichia</taxon>
    </lineage>
</organism>
<feature type="transmembrane region" description="Helical" evidence="6">
    <location>
        <begin position="259"/>
        <end position="279"/>
    </location>
</feature>
<dbReference type="STRING" id="763406.A0A1E3NHX9"/>
<dbReference type="PANTHER" id="PTHR10414:SF37">
    <property type="entry name" value="BB IN A BOXCAR, ISOFORM C"/>
    <property type="match status" value="1"/>
</dbReference>
<feature type="transmembrane region" description="Helical" evidence="6">
    <location>
        <begin position="50"/>
        <end position="69"/>
    </location>
</feature>
<dbReference type="AlphaFoldDB" id="A0A1E3NHX9"/>
<reference evidence="7 8" key="1">
    <citation type="journal article" date="2016" name="Proc. Natl. Acad. Sci. U.S.A.">
        <title>Comparative genomics of biotechnologically important yeasts.</title>
        <authorList>
            <person name="Riley R."/>
            <person name="Haridas S."/>
            <person name="Wolfe K.H."/>
            <person name="Lopes M.R."/>
            <person name="Hittinger C.T."/>
            <person name="Goeker M."/>
            <person name="Salamov A.A."/>
            <person name="Wisecaver J.H."/>
            <person name="Long T.M."/>
            <person name="Calvey C.H."/>
            <person name="Aerts A.L."/>
            <person name="Barry K.W."/>
            <person name="Choi C."/>
            <person name="Clum A."/>
            <person name="Coughlan A.Y."/>
            <person name="Deshpande S."/>
            <person name="Douglass A.P."/>
            <person name="Hanson S.J."/>
            <person name="Klenk H.-P."/>
            <person name="LaButti K.M."/>
            <person name="Lapidus A."/>
            <person name="Lindquist E.A."/>
            <person name="Lipzen A.M."/>
            <person name="Meier-Kolthoff J.P."/>
            <person name="Ohm R.A."/>
            <person name="Otillar R.P."/>
            <person name="Pangilinan J.L."/>
            <person name="Peng Y."/>
            <person name="Rokas A."/>
            <person name="Rosa C.A."/>
            <person name="Scheuner C."/>
            <person name="Sibirny A.A."/>
            <person name="Slot J.C."/>
            <person name="Stielow J.B."/>
            <person name="Sun H."/>
            <person name="Kurtzman C.P."/>
            <person name="Blackwell M."/>
            <person name="Grigoriev I.V."/>
            <person name="Jeffries T.W."/>
        </authorList>
    </citation>
    <scope>NUCLEOTIDE SEQUENCE [LARGE SCALE GENOMIC DNA]</scope>
    <source>
        <strain evidence="7 8">NRRL Y-2026</strain>
    </source>
</reference>
<dbReference type="GeneID" id="30179188"/>
<evidence type="ECO:0000256" key="6">
    <source>
        <dbReference type="SAM" id="Phobius"/>
    </source>
</evidence>
<dbReference type="GO" id="GO:0016780">
    <property type="term" value="F:phosphotransferase activity, for other substituted phosphate groups"/>
    <property type="evidence" value="ECO:0007669"/>
    <property type="project" value="InterPro"/>
</dbReference>
<dbReference type="GO" id="GO:0101026">
    <property type="term" value="P:mitotic nuclear membrane biogenesis"/>
    <property type="evidence" value="ECO:0007669"/>
    <property type="project" value="EnsemblFungi"/>
</dbReference>
<feature type="transmembrane region" description="Helical" evidence="6">
    <location>
        <begin position="81"/>
        <end position="98"/>
    </location>
</feature>
<dbReference type="EMBL" id="KV454004">
    <property type="protein sequence ID" value="ODQ45739.1"/>
    <property type="molecule type" value="Genomic_DNA"/>
</dbReference>
<protein>
    <recommendedName>
        <fullName evidence="9">Ethanolaminephosphotransferase</fullName>
    </recommendedName>
</protein>
<feature type="transmembrane region" description="Helical" evidence="6">
    <location>
        <begin position="212"/>
        <end position="238"/>
    </location>
</feature>
<dbReference type="PROSITE" id="PS00379">
    <property type="entry name" value="CDP_ALCOHOL_P_TRANSF"/>
    <property type="match status" value="1"/>
</dbReference>
<feature type="transmembrane region" description="Helical" evidence="6">
    <location>
        <begin position="180"/>
        <end position="200"/>
    </location>
</feature>
<dbReference type="GO" id="GO:0016020">
    <property type="term" value="C:membrane"/>
    <property type="evidence" value="ECO:0007669"/>
    <property type="project" value="UniProtKB-SubCell"/>
</dbReference>
<proteinExistence type="inferred from homology"/>
<comment type="similarity">
    <text evidence="2 5">Belongs to the CDP-alcohol phosphatidyltransferase class-I family.</text>
</comment>
<evidence type="ECO:0000313" key="7">
    <source>
        <dbReference type="EMBL" id="ODQ45739.1"/>
    </source>
</evidence>
<evidence type="ECO:0000256" key="4">
    <source>
        <dbReference type="ARBA" id="ARBA00023136"/>
    </source>
</evidence>
<dbReference type="RefSeq" id="XP_019016852.1">
    <property type="nucleotide sequence ID" value="XM_019162501.1"/>
</dbReference>
<dbReference type="Pfam" id="PF01066">
    <property type="entry name" value="CDP-OH_P_transf"/>
    <property type="match status" value="1"/>
</dbReference>
<evidence type="ECO:0008006" key="9">
    <source>
        <dbReference type="Google" id="ProtNLM"/>
    </source>
</evidence>
<keyword evidence="3 5" id="KW-0808">Transferase</keyword>
<dbReference type="OrthoDB" id="196717at2759"/>
<sequence>MSTFIPKNAIKHLNEYRYQSEDRSITTKYILKPFWLKFVNVFPLSMAPNMVTLLGLLFIVVSDVLVFYFDPYYDTVSPQWLYFYHAFAVFMYQTFDACDGIHARRTGQSSPLGELFDHCCDSMNTTLMVIQFSSAANLGTDTPLPFLVQFSTLANFYLSTWEEFYTHKLFLSEISGPVEGLLLISGVFVMTGVWGVDFVWKRELFTLYLSDSIAPIVITPTYVSGAIGGFIMAFNIYSARRNVINCLKETKREKEVSDALKGIYPFFIYYLTVAILFVLHPAMVTKYTTTMLLTIGSCMSFTVGKIITGHLTKQEFPYSNFPMYAPVVQAVLMQLMVSVFGADYEEALAMVVYGGLGASMAIYGMFVYEIIYDITDYLDIWALTIKHPK</sequence>
<keyword evidence="4 6" id="KW-0472">Membrane</keyword>
<feature type="transmembrane region" description="Helical" evidence="6">
    <location>
        <begin position="323"/>
        <end position="341"/>
    </location>
</feature>
<feature type="transmembrane region" description="Helical" evidence="6">
    <location>
        <begin position="347"/>
        <end position="368"/>
    </location>
</feature>
<keyword evidence="8" id="KW-1185">Reference proteome</keyword>
<dbReference type="InterPro" id="IPR048254">
    <property type="entry name" value="CDP_ALCOHOL_P_TRANSF_CS"/>
</dbReference>
<dbReference type="InterPro" id="IPR000462">
    <property type="entry name" value="CDP-OH_P_trans"/>
</dbReference>